<keyword evidence="2" id="KW-1185">Reference proteome</keyword>
<evidence type="ECO:0000313" key="2">
    <source>
        <dbReference type="Proteomes" id="UP001233360"/>
    </source>
</evidence>
<gene>
    <name evidence="1" type="ORF">QE380_001658</name>
</gene>
<accession>A0ABU0UW00</accession>
<dbReference type="RefSeq" id="WP_307003296.1">
    <property type="nucleotide sequence ID" value="NZ_JAUTBK010000002.1"/>
</dbReference>
<dbReference type="Proteomes" id="UP001233360">
    <property type="component" value="Unassembled WGS sequence"/>
</dbReference>
<proteinExistence type="predicted"/>
<sequence>MRSFAHGCGLLLSLFIYTSIAHGQLIEWNDTIPSSLTVFQQDPQQLASLAQDNIVIFAQPSTQITLPTKKDHPKQNVQFISAAVVLPVSTQDLAKVLTDYSHYVGLFSTIKSAKVEEASANVSRVKYKVQIPTPIPVLNFNENVTMQHQLGKNSLASLMIDSPVPYSMGKFEWFSLGPQKTLLTLTQWSDLNQIKGFVLSKILSAIPDVKLGAPVASNVFILESLQQKWKKPQIKVLNIHQLPSPQLSPVQVQKISQISRNTGYPVSFIQPIYSVPYPHGTEPMRFTTSYQYYPQTPQQLQKWLHPDSFQTLFPRQIKKVELSSVSTHVEDASFRVTVGLGIINIPFNFKMRFEQPDVGQSDFTATGGDLRFVKGSMQTFAQPSGSLFKMTSAAKIDAKAPFLLRAMRSLPYHDILPAASGNTIFSLKIKEKMK</sequence>
<reference evidence="1 2" key="1">
    <citation type="submission" date="2023-07" db="EMBL/GenBank/DDBJ databases">
        <title>Functional and genomic diversity of the sorghum phyllosphere microbiome.</title>
        <authorList>
            <person name="Shade A."/>
        </authorList>
    </citation>
    <scope>NUCLEOTIDE SEQUENCE [LARGE SCALE GENOMIC DNA]</scope>
    <source>
        <strain evidence="1 2">SORGH_AS_0887</strain>
    </source>
</reference>
<evidence type="ECO:0000313" key="1">
    <source>
        <dbReference type="EMBL" id="MDQ1208735.1"/>
    </source>
</evidence>
<comment type="caution">
    <text evidence="1">The sequence shown here is derived from an EMBL/GenBank/DDBJ whole genome shotgun (WGS) entry which is preliminary data.</text>
</comment>
<dbReference type="SUPFAM" id="SSF55961">
    <property type="entry name" value="Bet v1-like"/>
    <property type="match status" value="1"/>
</dbReference>
<protein>
    <recommendedName>
        <fullName evidence="3">SRPBCC family protein</fullName>
    </recommendedName>
</protein>
<name>A0ABU0UW00_ACIBI</name>
<dbReference type="EMBL" id="JAUTBK010000002">
    <property type="protein sequence ID" value="MDQ1208735.1"/>
    <property type="molecule type" value="Genomic_DNA"/>
</dbReference>
<evidence type="ECO:0008006" key="3">
    <source>
        <dbReference type="Google" id="ProtNLM"/>
    </source>
</evidence>
<organism evidence="1 2">
    <name type="scientific">Acinetobacter baylyi</name>
    <dbReference type="NCBI Taxonomy" id="202950"/>
    <lineage>
        <taxon>Bacteria</taxon>
        <taxon>Pseudomonadati</taxon>
        <taxon>Pseudomonadota</taxon>
        <taxon>Gammaproteobacteria</taxon>
        <taxon>Moraxellales</taxon>
        <taxon>Moraxellaceae</taxon>
        <taxon>Acinetobacter</taxon>
    </lineage>
</organism>